<accession>A0A1B6JF95</accession>
<name>A0A1B6JF95_9HEMI</name>
<protein>
    <submittedName>
        <fullName evidence="1">Uncharacterized protein</fullName>
    </submittedName>
</protein>
<gene>
    <name evidence="1" type="ORF">g.7011</name>
</gene>
<evidence type="ECO:0000313" key="1">
    <source>
        <dbReference type="EMBL" id="JAS97818.1"/>
    </source>
</evidence>
<feature type="non-terminal residue" evidence="1">
    <location>
        <position position="145"/>
    </location>
</feature>
<reference evidence="1" key="1">
    <citation type="submission" date="2015-11" db="EMBL/GenBank/DDBJ databases">
        <title>De novo transcriptome assembly of four potential Pierce s Disease insect vectors from Arizona vineyards.</title>
        <authorList>
            <person name="Tassone E.E."/>
        </authorList>
    </citation>
    <scope>NUCLEOTIDE SEQUENCE</scope>
</reference>
<proteinExistence type="predicted"/>
<dbReference type="AlphaFoldDB" id="A0A1B6JF95"/>
<dbReference type="EMBL" id="GECU01009888">
    <property type="protein sequence ID" value="JAS97818.1"/>
    <property type="molecule type" value="Transcribed_RNA"/>
</dbReference>
<sequence>MTHISKIHSPHKYYRNMKYLAIFMLFPLIRSSVGQYTYGKLLELADNITAVYEKALPNVDDELNLLKFAALYMDQLMDLEDALDDDEVTAEWMTRELLRYRNYRIWENIPFEKFKKFFDWGEEEEKEYNRIVYTSKDLCENLKGV</sequence>
<organism evidence="1">
    <name type="scientific">Homalodisca liturata</name>
    <dbReference type="NCBI Taxonomy" id="320908"/>
    <lineage>
        <taxon>Eukaryota</taxon>
        <taxon>Metazoa</taxon>
        <taxon>Ecdysozoa</taxon>
        <taxon>Arthropoda</taxon>
        <taxon>Hexapoda</taxon>
        <taxon>Insecta</taxon>
        <taxon>Pterygota</taxon>
        <taxon>Neoptera</taxon>
        <taxon>Paraneoptera</taxon>
        <taxon>Hemiptera</taxon>
        <taxon>Auchenorrhyncha</taxon>
        <taxon>Membracoidea</taxon>
        <taxon>Cicadellidae</taxon>
        <taxon>Cicadellinae</taxon>
        <taxon>Proconiini</taxon>
        <taxon>Homalodisca</taxon>
    </lineage>
</organism>